<gene>
    <name evidence="6" type="ORF">WJX74_003353</name>
</gene>
<dbReference type="InterPro" id="IPR001597">
    <property type="entry name" value="ArAA_b-elim_lyase/Thr_aldolase"/>
</dbReference>
<sequence>MHLTSHTHTSSFATAFRSPAPAIRSAKKPRSSRISCVAAPPASRAPTDSSKKPMTNGHQDLAAAARNDAPFKTIIEPFRMKFVEVMKMTTREQRLKLLEEANYNLFKIPAEYCLIDLLTDSGTGSMSADQWAGLMQGDESYACARSWFKFKSAVEEVTGFCNIIPTHQGRAAERILFTTLGVKDKLVLSNTLFDTTRANAEFLGAECVDMPCKENEDPSTPAPFKGNIDLQALERRLEEDASKVACLVMTVTNNSGGGQPVAMANLKAAAALCRQHKVQFYLDACRFAENSYFVRDREPGYEGKSVKSIARELFSLADGATFSAKKDGLANTGGFLISNNEDLVQKATQLLIMTEGFPTYGGLTGRDLETIAVGLREVVKEDYLEYRIASTAFLGAGLAARGIPIVEPPGGHAVYIDATAFLPDVPRSAFPGHAVAVAFFVEGGVRSCEIGELMFGGEDPITGDERRPAGGLELCRMAIPRRVYTQSHMEYLLEVAERVVATKDTLKGFKVTKETPYLRHFSADLAPL</sequence>
<dbReference type="InterPro" id="IPR015421">
    <property type="entry name" value="PyrdxlP-dep_Trfase_major"/>
</dbReference>
<dbReference type="InterPro" id="IPR015422">
    <property type="entry name" value="PyrdxlP-dep_Trfase_small"/>
</dbReference>
<evidence type="ECO:0000256" key="2">
    <source>
        <dbReference type="ARBA" id="ARBA00009721"/>
    </source>
</evidence>
<dbReference type="GO" id="GO:0016829">
    <property type="term" value="F:lyase activity"/>
    <property type="evidence" value="ECO:0007669"/>
    <property type="project" value="InterPro"/>
</dbReference>
<proteinExistence type="inferred from homology"/>
<evidence type="ECO:0000256" key="3">
    <source>
        <dbReference type="ARBA" id="ARBA00022898"/>
    </source>
</evidence>
<dbReference type="InterPro" id="IPR015424">
    <property type="entry name" value="PyrdxlP-dep_Trfase"/>
</dbReference>
<dbReference type="NCBIfam" id="NF009709">
    <property type="entry name" value="PRK13238.1"/>
    <property type="match status" value="1"/>
</dbReference>
<evidence type="ECO:0000313" key="6">
    <source>
        <dbReference type="EMBL" id="KAK9819010.1"/>
    </source>
</evidence>
<evidence type="ECO:0000313" key="7">
    <source>
        <dbReference type="Proteomes" id="UP001438707"/>
    </source>
</evidence>
<dbReference type="PANTHER" id="PTHR32325:SF4">
    <property type="entry name" value="TRYPTOPHANASE"/>
    <property type="match status" value="1"/>
</dbReference>
<feature type="compositionally biased region" description="Polar residues" evidence="4">
    <location>
        <begin position="46"/>
        <end position="56"/>
    </location>
</feature>
<dbReference type="GO" id="GO:0006520">
    <property type="term" value="P:amino acid metabolic process"/>
    <property type="evidence" value="ECO:0007669"/>
    <property type="project" value="InterPro"/>
</dbReference>
<organism evidence="6 7">
    <name type="scientific">Apatococcus lobatus</name>
    <dbReference type="NCBI Taxonomy" id="904363"/>
    <lineage>
        <taxon>Eukaryota</taxon>
        <taxon>Viridiplantae</taxon>
        <taxon>Chlorophyta</taxon>
        <taxon>core chlorophytes</taxon>
        <taxon>Trebouxiophyceae</taxon>
        <taxon>Chlorellales</taxon>
        <taxon>Chlorellaceae</taxon>
        <taxon>Apatococcus</taxon>
    </lineage>
</organism>
<dbReference type="Gene3D" id="3.90.1150.10">
    <property type="entry name" value="Aspartate Aminotransferase, domain 1"/>
    <property type="match status" value="1"/>
</dbReference>
<dbReference type="EMBL" id="JALJOS010000051">
    <property type="protein sequence ID" value="KAK9819010.1"/>
    <property type="molecule type" value="Genomic_DNA"/>
</dbReference>
<feature type="domain" description="Aromatic amino acid beta-eliminating lyase/threonine aldolase" evidence="5">
    <location>
        <begin position="116"/>
        <end position="492"/>
    </location>
</feature>
<comment type="caution">
    <text evidence="6">The sequence shown here is derived from an EMBL/GenBank/DDBJ whole genome shotgun (WGS) entry which is preliminary data.</text>
</comment>
<dbReference type="Gene3D" id="3.40.640.10">
    <property type="entry name" value="Type I PLP-dependent aspartate aminotransferase-like (Major domain)"/>
    <property type="match status" value="1"/>
</dbReference>
<feature type="region of interest" description="Disordered" evidence="4">
    <location>
        <begin position="21"/>
        <end position="56"/>
    </location>
</feature>
<name>A0AAW1Q9V9_9CHLO</name>
<comment type="similarity">
    <text evidence="2">Belongs to the beta-eliminating lyase family.</text>
</comment>
<keyword evidence="7" id="KW-1185">Reference proteome</keyword>
<keyword evidence="3" id="KW-0663">Pyridoxal phosphate</keyword>
<evidence type="ECO:0000259" key="5">
    <source>
        <dbReference type="Pfam" id="PF01212"/>
    </source>
</evidence>
<dbReference type="AlphaFoldDB" id="A0AAW1Q9V9"/>
<reference evidence="6 7" key="1">
    <citation type="journal article" date="2024" name="Nat. Commun.">
        <title>Phylogenomics reveals the evolutionary origins of lichenization in chlorophyte algae.</title>
        <authorList>
            <person name="Puginier C."/>
            <person name="Libourel C."/>
            <person name="Otte J."/>
            <person name="Skaloud P."/>
            <person name="Haon M."/>
            <person name="Grisel S."/>
            <person name="Petersen M."/>
            <person name="Berrin J.G."/>
            <person name="Delaux P.M."/>
            <person name="Dal Grande F."/>
            <person name="Keller J."/>
        </authorList>
    </citation>
    <scope>NUCLEOTIDE SEQUENCE [LARGE SCALE GENOMIC DNA]</scope>
    <source>
        <strain evidence="6 7">SAG 2145</strain>
    </source>
</reference>
<evidence type="ECO:0000256" key="1">
    <source>
        <dbReference type="ARBA" id="ARBA00001933"/>
    </source>
</evidence>
<comment type="cofactor">
    <cofactor evidence="1">
        <name>pyridoxal 5'-phosphate</name>
        <dbReference type="ChEBI" id="CHEBI:597326"/>
    </cofactor>
</comment>
<evidence type="ECO:0000256" key="4">
    <source>
        <dbReference type="SAM" id="MobiDB-lite"/>
    </source>
</evidence>
<dbReference type="SUPFAM" id="SSF53383">
    <property type="entry name" value="PLP-dependent transferases"/>
    <property type="match status" value="1"/>
</dbReference>
<dbReference type="Pfam" id="PF01212">
    <property type="entry name" value="Beta_elim_lyase"/>
    <property type="match status" value="1"/>
</dbReference>
<dbReference type="Proteomes" id="UP001438707">
    <property type="component" value="Unassembled WGS sequence"/>
</dbReference>
<protein>
    <recommendedName>
        <fullName evidence="5">Aromatic amino acid beta-eliminating lyase/threonine aldolase domain-containing protein</fullName>
    </recommendedName>
</protein>
<accession>A0AAW1Q9V9</accession>
<dbReference type="PANTHER" id="PTHR32325">
    <property type="entry name" value="BETA-ELIMINATING LYASE-LIKE PROTEIN-RELATED"/>
    <property type="match status" value="1"/>
</dbReference>